<evidence type="ECO:0000256" key="11">
    <source>
        <dbReference type="ARBA" id="ARBA00029766"/>
    </source>
</evidence>
<evidence type="ECO:0000313" key="15">
    <source>
        <dbReference type="EMBL" id="KOY51190.1"/>
    </source>
</evidence>
<evidence type="ECO:0000313" key="16">
    <source>
        <dbReference type="EMBL" id="SEE16794.1"/>
    </source>
</evidence>
<evidence type="ECO:0000256" key="2">
    <source>
        <dbReference type="ARBA" id="ARBA00005810"/>
    </source>
</evidence>
<evidence type="ECO:0000313" key="18">
    <source>
        <dbReference type="Proteomes" id="UP000183071"/>
    </source>
</evidence>
<evidence type="ECO:0000256" key="12">
    <source>
        <dbReference type="ARBA" id="ARBA00033413"/>
    </source>
</evidence>
<dbReference type="GO" id="GO:0005524">
    <property type="term" value="F:ATP binding"/>
    <property type="evidence" value="ECO:0007669"/>
    <property type="project" value="UniProtKB-KW"/>
</dbReference>
<dbReference type="PATRIC" id="fig|1300348.6.peg.749"/>
<comment type="function">
    <text evidence="10">Catalyzes the transfer of pyrophosphate from adenosine triphosphate (ATP) to 6-hydroxymethyl-7,8-dihydropterin, an enzymatic step in folate biosynthesis pathway.</text>
</comment>
<reference evidence="15 17" key="1">
    <citation type="submission" date="2015-07" db="EMBL/GenBank/DDBJ databases">
        <title>Genome of Polaribacter dokdonenesis DSW-5, isolated from seawater off Dokdo in Korea.</title>
        <authorList>
            <person name="Yoon K."/>
            <person name="Song J.Y."/>
            <person name="Kim J.F."/>
        </authorList>
    </citation>
    <scope>NUCLEOTIDE SEQUENCE [LARGE SCALE GENOMIC DNA]</scope>
    <source>
        <strain evidence="15 17">DSW-5</strain>
    </source>
</reference>
<dbReference type="Pfam" id="PF01712">
    <property type="entry name" value="dNK"/>
    <property type="match status" value="1"/>
</dbReference>
<evidence type="ECO:0000256" key="9">
    <source>
        <dbReference type="ARBA" id="ARBA00022909"/>
    </source>
</evidence>
<dbReference type="EMBL" id="LGBR01000001">
    <property type="protein sequence ID" value="KOY51190.1"/>
    <property type="molecule type" value="Genomic_DNA"/>
</dbReference>
<dbReference type="InterPro" id="IPR027417">
    <property type="entry name" value="P-loop_NTPase"/>
</dbReference>
<evidence type="ECO:0000256" key="6">
    <source>
        <dbReference type="ARBA" id="ARBA00022741"/>
    </source>
</evidence>
<reference evidence="16 18" key="2">
    <citation type="submission" date="2016-10" db="EMBL/GenBank/DDBJ databases">
        <authorList>
            <person name="Varghese N."/>
            <person name="Submissions S."/>
        </authorList>
    </citation>
    <scope>NUCLEOTIDE SEQUENCE [LARGE SCALE GENOMIC DNA]</scope>
    <source>
        <strain evidence="16 18">DSW-5</strain>
    </source>
</reference>
<dbReference type="EMBL" id="FNUE01000001">
    <property type="protein sequence ID" value="SEE16794.1"/>
    <property type="molecule type" value="Genomic_DNA"/>
</dbReference>
<keyword evidence="7 15" id="KW-0418">Kinase</keyword>
<evidence type="ECO:0000256" key="1">
    <source>
        <dbReference type="ARBA" id="ARBA00005051"/>
    </source>
</evidence>
<dbReference type="PANTHER" id="PTHR43071:SF1">
    <property type="entry name" value="2-AMINO-4-HYDROXY-6-HYDROXYMETHYLDIHYDROPTERIDINE PYROPHOSPHOKINASE"/>
    <property type="match status" value="1"/>
</dbReference>
<keyword evidence="5" id="KW-0808">Transferase</keyword>
<proteinExistence type="inferred from homology"/>
<comment type="similarity">
    <text evidence="2">Belongs to the HPPK family.</text>
</comment>
<sequence length="390" mass="45232">MIIGDFFMLFCFFVSLMKIQRITYLSLGTNQGNKLENLQNAIDLIADKVGAVLSISSIYKTASWGFDSNDFYNICIKVTTYHPPEKLMQILLNIESELGRKRKNVAGYADRNIDIDILLFDDEIIFSKTLIVPHSKMLARKFVMVPLAEIAGSVIHPIEKQKIAICLQNCNDDSDITLLNEKPKRPIPISEKYNYIAIEGNIGAGKTSLSKMMSDEFNAKIVLERFADNPFLPKFYEDKERFAFPLEMSFLADRYQQLSDDLAQLDLFKNFVVSDYYIFKSLIFAQITLQKDEYLLYRKMFDLMYKEITKPDLYVYLYQNTTRLLENIKKRGRDYEQNIEASYLQKIHDGYKSFISTQQNLNTLVIDVSELDFVNNPDDYTNIINQIKNG</sequence>
<dbReference type="Gene3D" id="3.30.70.560">
    <property type="entry name" value="7,8-Dihydro-6-hydroxymethylpterin-pyrophosphokinase HPPK"/>
    <property type="match status" value="1"/>
</dbReference>
<name>A0A0N0UNC8_9FLAO</name>
<evidence type="ECO:0000256" key="7">
    <source>
        <dbReference type="ARBA" id="ARBA00022777"/>
    </source>
</evidence>
<dbReference type="GO" id="GO:0016301">
    <property type="term" value="F:kinase activity"/>
    <property type="evidence" value="ECO:0007669"/>
    <property type="project" value="UniProtKB-KW"/>
</dbReference>
<dbReference type="InterPro" id="IPR000550">
    <property type="entry name" value="Hppk"/>
</dbReference>
<keyword evidence="9" id="KW-0289">Folate biosynthesis</keyword>
<dbReference type="Proteomes" id="UP000037716">
    <property type="component" value="Unassembled WGS sequence"/>
</dbReference>
<keyword evidence="18" id="KW-1185">Reference proteome</keyword>
<dbReference type="GO" id="GO:0046654">
    <property type="term" value="P:tetrahydrofolate biosynthetic process"/>
    <property type="evidence" value="ECO:0007669"/>
    <property type="project" value="UniProtKB-UniPathway"/>
</dbReference>
<feature type="domain" description="7,8-dihydro-6-hydroxymethylpterin-pyrophosphokinase" evidence="13">
    <location>
        <begin position="24"/>
        <end position="151"/>
    </location>
</feature>
<dbReference type="Pfam" id="PF01288">
    <property type="entry name" value="HPPK"/>
    <property type="match status" value="1"/>
</dbReference>
<evidence type="ECO:0000313" key="17">
    <source>
        <dbReference type="Proteomes" id="UP000037716"/>
    </source>
</evidence>
<dbReference type="PANTHER" id="PTHR43071">
    <property type="entry name" value="2-AMINO-4-HYDROXY-6-HYDROXYMETHYLDIHYDROPTERIDINE PYROPHOSPHOKINASE"/>
    <property type="match status" value="1"/>
</dbReference>
<dbReference type="UniPathway" id="UPA00077">
    <property type="reaction ID" value="UER00155"/>
</dbReference>
<feature type="domain" description="Deoxynucleoside kinase" evidence="14">
    <location>
        <begin position="196"/>
        <end position="389"/>
    </location>
</feature>
<protein>
    <recommendedName>
        <fullName evidence="4">2-amino-4-hydroxy-6-hydroxymethyldihydropteridine pyrophosphokinase</fullName>
        <ecNumber evidence="3">2.7.6.3</ecNumber>
    </recommendedName>
    <alternativeName>
        <fullName evidence="11">6-hydroxymethyl-7,8-dihydropterin pyrophosphokinase</fullName>
    </alternativeName>
    <alternativeName>
        <fullName evidence="12">7,8-dihydro-6-hydroxymethylpterin-pyrophosphokinase</fullName>
    </alternativeName>
</protein>
<dbReference type="SUPFAM" id="SSF55083">
    <property type="entry name" value="6-hydroxymethyl-7,8-dihydropterin pyrophosphokinase, HPPK"/>
    <property type="match status" value="1"/>
</dbReference>
<evidence type="ECO:0000256" key="4">
    <source>
        <dbReference type="ARBA" id="ARBA00016218"/>
    </source>
</evidence>
<organism evidence="15 17">
    <name type="scientific">Polaribacter dokdonensis DSW-5</name>
    <dbReference type="NCBI Taxonomy" id="1300348"/>
    <lineage>
        <taxon>Bacteria</taxon>
        <taxon>Pseudomonadati</taxon>
        <taxon>Bacteroidota</taxon>
        <taxon>Flavobacteriia</taxon>
        <taxon>Flavobacteriales</taxon>
        <taxon>Flavobacteriaceae</taxon>
    </lineage>
</organism>
<dbReference type="CDD" id="cd00483">
    <property type="entry name" value="HPPK"/>
    <property type="match status" value="1"/>
</dbReference>
<evidence type="ECO:0000256" key="3">
    <source>
        <dbReference type="ARBA" id="ARBA00013253"/>
    </source>
</evidence>
<comment type="pathway">
    <text evidence="1">Cofactor biosynthesis; tetrahydrofolate biosynthesis; 2-amino-4-hydroxy-6-hydroxymethyl-7,8-dihydropteridine diphosphate from 7,8-dihydroneopterin triphosphate: step 4/4.</text>
</comment>
<dbReference type="SUPFAM" id="SSF52540">
    <property type="entry name" value="P-loop containing nucleoside triphosphate hydrolases"/>
    <property type="match status" value="1"/>
</dbReference>
<keyword evidence="6" id="KW-0547">Nucleotide-binding</keyword>
<keyword evidence="8" id="KW-0067">ATP-binding</keyword>
<evidence type="ECO:0000256" key="5">
    <source>
        <dbReference type="ARBA" id="ARBA00022679"/>
    </source>
</evidence>
<gene>
    <name evidence="15" type="ORF">I602_750</name>
    <name evidence="16" type="ORF">SAMN05444353_1029</name>
</gene>
<evidence type="ECO:0000259" key="14">
    <source>
        <dbReference type="Pfam" id="PF01712"/>
    </source>
</evidence>
<dbReference type="Proteomes" id="UP000183071">
    <property type="component" value="Unassembled WGS sequence"/>
</dbReference>
<dbReference type="AlphaFoldDB" id="A0A0N0UNC8"/>
<accession>A0A0N0UNC8</accession>
<dbReference type="InterPro" id="IPR031314">
    <property type="entry name" value="DNK_dom"/>
</dbReference>
<dbReference type="GO" id="GO:0003848">
    <property type="term" value="F:2-amino-4-hydroxy-6-hydroxymethyldihydropteridine diphosphokinase activity"/>
    <property type="evidence" value="ECO:0007669"/>
    <property type="project" value="UniProtKB-EC"/>
</dbReference>
<dbReference type="Gene3D" id="3.40.50.300">
    <property type="entry name" value="P-loop containing nucleotide triphosphate hydrolases"/>
    <property type="match status" value="1"/>
</dbReference>
<comment type="caution">
    <text evidence="15">The sequence shown here is derived from an EMBL/GenBank/DDBJ whole genome shotgun (WGS) entry which is preliminary data.</text>
</comment>
<dbReference type="EC" id="2.7.6.3" evidence="3"/>
<dbReference type="NCBIfam" id="TIGR01498">
    <property type="entry name" value="folK"/>
    <property type="match status" value="1"/>
</dbReference>
<evidence type="ECO:0000256" key="8">
    <source>
        <dbReference type="ARBA" id="ARBA00022840"/>
    </source>
</evidence>
<dbReference type="InterPro" id="IPR035907">
    <property type="entry name" value="Hppk_sf"/>
</dbReference>
<evidence type="ECO:0000259" key="13">
    <source>
        <dbReference type="Pfam" id="PF01288"/>
    </source>
</evidence>
<evidence type="ECO:0000256" key="10">
    <source>
        <dbReference type="ARBA" id="ARBA00029409"/>
    </source>
</evidence>
<dbReference type="STRING" id="1300348.I602_750"/>
<dbReference type="CDD" id="cd01673">
    <property type="entry name" value="dNK"/>
    <property type="match status" value="1"/>
</dbReference>
<dbReference type="GO" id="GO:0046656">
    <property type="term" value="P:folic acid biosynthetic process"/>
    <property type="evidence" value="ECO:0007669"/>
    <property type="project" value="UniProtKB-KW"/>
</dbReference>